<name>A0ABX1C7W9_9ACTN</name>
<proteinExistence type="predicted"/>
<dbReference type="InterPro" id="IPR023809">
    <property type="entry name" value="Thiopep_bacteriocin_synth_dom"/>
</dbReference>
<accession>A0ABX1C7W9</accession>
<keyword evidence="4" id="KW-1185">Reference proteome</keyword>
<protein>
    <recommendedName>
        <fullName evidence="2">Thiopeptide-type bacteriocin biosynthesis domain-containing protein</fullName>
    </recommendedName>
</protein>
<dbReference type="EMBL" id="JAAVJC010000014">
    <property type="protein sequence ID" value="NJQ14038.1"/>
    <property type="molecule type" value="Genomic_DNA"/>
</dbReference>
<feature type="domain" description="Thiopeptide-type bacteriocin biosynthesis" evidence="2">
    <location>
        <begin position="20"/>
        <end position="299"/>
    </location>
</feature>
<comment type="caution">
    <text evidence="3">The sequence shown here is derived from an EMBL/GenBank/DDBJ whole genome shotgun (WGS) entry which is preliminary data.</text>
</comment>
<organism evidence="3 4">
    <name type="scientific">Streptomyces bohaiensis</name>
    <dbReference type="NCBI Taxonomy" id="1431344"/>
    <lineage>
        <taxon>Bacteria</taxon>
        <taxon>Bacillati</taxon>
        <taxon>Actinomycetota</taxon>
        <taxon>Actinomycetes</taxon>
        <taxon>Kitasatosporales</taxon>
        <taxon>Streptomycetaceae</taxon>
        <taxon>Streptomyces</taxon>
    </lineage>
</organism>
<evidence type="ECO:0000256" key="1">
    <source>
        <dbReference type="SAM" id="MobiDB-lite"/>
    </source>
</evidence>
<evidence type="ECO:0000313" key="4">
    <source>
        <dbReference type="Proteomes" id="UP000727056"/>
    </source>
</evidence>
<dbReference type="NCBIfam" id="TIGR03891">
    <property type="entry name" value="thiopep_ocin"/>
    <property type="match status" value="1"/>
</dbReference>
<feature type="region of interest" description="Disordered" evidence="1">
    <location>
        <begin position="301"/>
        <end position="326"/>
    </location>
</feature>
<gene>
    <name evidence="3" type="ORF">HCN52_03540</name>
</gene>
<evidence type="ECO:0000259" key="2">
    <source>
        <dbReference type="Pfam" id="PF14028"/>
    </source>
</evidence>
<dbReference type="Proteomes" id="UP000727056">
    <property type="component" value="Unassembled WGS sequence"/>
</dbReference>
<reference evidence="3 4" key="1">
    <citation type="submission" date="2020-03" db="EMBL/GenBank/DDBJ databases">
        <title>Draft genome of Streptomyces sp. ventii, isolated from the Axial Seamount in the Pacific Ocean, and resequencing of the two type strains Streptomyces lonarensis strain NCL 716 and Streptomyces bohaiensis strain 11A07.</title>
        <authorList>
            <person name="Loughran R.M."/>
            <person name="Pfannmuller K.M."/>
            <person name="Wasson B.J."/>
            <person name="Deadmond M.C."/>
            <person name="Paddock B.E."/>
            <person name="Koyack M.J."/>
            <person name="Gallegos D.A."/>
            <person name="Mitchell E.A."/>
            <person name="Ushijima B."/>
            <person name="Saw J.H."/>
            <person name="Mcphail K.L."/>
            <person name="Videau P."/>
        </authorList>
    </citation>
    <scope>NUCLEOTIDE SEQUENCE [LARGE SCALE GENOMIC DNA]</scope>
    <source>
        <strain evidence="3 4">11A07</strain>
    </source>
</reference>
<sequence length="326" mass="34914">MPAPAAPAGAAAPGDGDTAWRAWHLHLGTLAVAAHDRVVTEVVAAAVAAVPGHPWFFLRYWHGGPHVRLRIAGLDQQGAERVEAVLAEKLPAAGSPRDGEEPIAPEEYRRNAARMTAAGDEPTHAEVEELLAPGVHRFAYHPEYERYGGAALLPESERLFHLSSGLCLAFLRRAPSPGARAALALRAAHAAGRALGDAEEEAAFAHLGLRAWRGWATGFGYGPQQVDQVCRSAGPVPVPADPGPLAPWRDALAALAERVRAETDLHPGQVLSSHVHMLHNRLGLRVIEELQTYARLTHLVEGPAPSSFDPDHPSQGATRPDLQERQ</sequence>
<evidence type="ECO:0000313" key="3">
    <source>
        <dbReference type="EMBL" id="NJQ14038.1"/>
    </source>
</evidence>
<dbReference type="Pfam" id="PF14028">
    <property type="entry name" value="Lant_dehydr_C"/>
    <property type="match status" value="1"/>
</dbReference>